<gene>
    <name evidence="2" type="ORF">SAMN04488079_10641</name>
</gene>
<dbReference type="Pfam" id="PF03168">
    <property type="entry name" value="LEA_2"/>
    <property type="match status" value="1"/>
</dbReference>
<keyword evidence="3" id="KW-1185">Reference proteome</keyword>
<feature type="domain" description="Late embryogenesis abundant protein LEA-2 subgroup" evidence="1">
    <location>
        <begin position="54"/>
        <end position="137"/>
    </location>
</feature>
<dbReference type="EMBL" id="FOSH01000006">
    <property type="protein sequence ID" value="SFK18259.1"/>
    <property type="molecule type" value="Genomic_DNA"/>
</dbReference>
<dbReference type="InterPro" id="IPR004864">
    <property type="entry name" value="LEA_2"/>
</dbReference>
<dbReference type="Proteomes" id="UP000198924">
    <property type="component" value="Unassembled WGS sequence"/>
</dbReference>
<evidence type="ECO:0000313" key="2">
    <source>
        <dbReference type="EMBL" id="SFK18259.1"/>
    </source>
</evidence>
<dbReference type="SUPFAM" id="SSF117070">
    <property type="entry name" value="LEA14-like"/>
    <property type="match status" value="1"/>
</dbReference>
<protein>
    <submittedName>
        <fullName evidence="2">Late embryogenesis abundant protein</fullName>
    </submittedName>
</protein>
<sequence length="158" mass="17583">MRHFRYTILLVFVYILSACATLSPEFEQPQVNITSFNLAPQSTASTPTFLIGLQVINPNRSALPLKGMSYSVEVDGYRILSGAEPDLPRVADYDTEEFTIRAVPDLLGSAKLISQLMSNNKDSFDYRFKARLDVGSLLPFIDIEEAGTFNLKKPASSR</sequence>
<organism evidence="2 3">
    <name type="scientific">Methylophaga sulfidovorans</name>
    <dbReference type="NCBI Taxonomy" id="45496"/>
    <lineage>
        <taxon>Bacteria</taxon>
        <taxon>Pseudomonadati</taxon>
        <taxon>Pseudomonadota</taxon>
        <taxon>Gammaproteobacteria</taxon>
        <taxon>Thiotrichales</taxon>
        <taxon>Piscirickettsiaceae</taxon>
        <taxon>Methylophaga</taxon>
    </lineage>
</organism>
<dbReference type="PROSITE" id="PS51257">
    <property type="entry name" value="PROKAR_LIPOPROTEIN"/>
    <property type="match status" value="1"/>
</dbReference>
<evidence type="ECO:0000259" key="1">
    <source>
        <dbReference type="Pfam" id="PF03168"/>
    </source>
</evidence>
<name>A0A1I3XG05_9GAMM</name>
<evidence type="ECO:0000313" key="3">
    <source>
        <dbReference type="Proteomes" id="UP000198924"/>
    </source>
</evidence>
<proteinExistence type="predicted"/>
<dbReference type="Gene3D" id="2.60.40.1820">
    <property type="match status" value="1"/>
</dbReference>
<reference evidence="3" key="1">
    <citation type="submission" date="2016-10" db="EMBL/GenBank/DDBJ databases">
        <authorList>
            <person name="Varghese N."/>
            <person name="Submissions S."/>
        </authorList>
    </citation>
    <scope>NUCLEOTIDE SEQUENCE [LARGE SCALE GENOMIC DNA]</scope>
    <source>
        <strain evidence="3">DSM 11578</strain>
    </source>
</reference>
<dbReference type="OrthoDB" id="6196336at2"/>
<accession>A0A1I3XG05</accession>
<dbReference type="AlphaFoldDB" id="A0A1I3XG05"/>
<dbReference type="STRING" id="45496.SAMN04488079_10641"/>
<dbReference type="RefSeq" id="WP_091712493.1">
    <property type="nucleotide sequence ID" value="NZ_FOSH01000006.1"/>
</dbReference>